<reference evidence="1" key="2">
    <citation type="submission" date="2015-03" db="EMBL/GenBank/DDBJ databases">
        <title>Genome sequence of Pseudoalteromonas citrea.</title>
        <authorList>
            <person name="Xie B.-B."/>
            <person name="Rong J.-C."/>
            <person name="Qin Q.-L."/>
            <person name="Zhang Y.-Z."/>
        </authorList>
    </citation>
    <scope>NUCLEOTIDE SEQUENCE</scope>
    <source>
        <strain evidence="1">DSM 8771</strain>
    </source>
</reference>
<proteinExistence type="predicted"/>
<dbReference type="AlphaFoldDB" id="A0AAD4AJV1"/>
<protein>
    <submittedName>
        <fullName evidence="1">Uncharacterized protein</fullName>
    </submittedName>
</protein>
<organism evidence="1 2">
    <name type="scientific">Pseudoalteromonas citrea</name>
    <dbReference type="NCBI Taxonomy" id="43655"/>
    <lineage>
        <taxon>Bacteria</taxon>
        <taxon>Pseudomonadati</taxon>
        <taxon>Pseudomonadota</taxon>
        <taxon>Gammaproteobacteria</taxon>
        <taxon>Alteromonadales</taxon>
        <taxon>Pseudoalteromonadaceae</taxon>
        <taxon>Pseudoalteromonas</taxon>
    </lineage>
</organism>
<evidence type="ECO:0000313" key="2">
    <source>
        <dbReference type="Proteomes" id="UP000016487"/>
    </source>
</evidence>
<name>A0AAD4AJV1_9GAMM</name>
<sequence>MASRHSSPLALPKSLSLTLGFNELIEDFKAHFAAKLAT</sequence>
<evidence type="ECO:0000313" key="1">
    <source>
        <dbReference type="EMBL" id="KAF7772354.1"/>
    </source>
</evidence>
<reference evidence="1" key="1">
    <citation type="journal article" date="2012" name="J. Bacteriol.">
        <title>Genome sequences of type strains of seven species of the marine bacterium Pseudoalteromonas.</title>
        <authorList>
            <person name="Xie B.B."/>
            <person name="Shu Y.L."/>
            <person name="Qin Q.L."/>
            <person name="Rong J.C."/>
            <person name="Zhang X.Y."/>
            <person name="Chen X.L."/>
            <person name="Shi M."/>
            <person name="He H.L."/>
            <person name="Zhou B.C."/>
            <person name="Zhang Y.Z."/>
        </authorList>
    </citation>
    <scope>NUCLEOTIDE SEQUENCE</scope>
    <source>
        <strain evidence="1">DSM 8771</strain>
    </source>
</reference>
<accession>A0AAD4AJV1</accession>
<gene>
    <name evidence="1" type="ORF">PCIT_a2414</name>
</gene>
<dbReference type="Proteomes" id="UP000016487">
    <property type="component" value="Unassembled WGS sequence"/>
</dbReference>
<dbReference type="EMBL" id="AHBZ03000015">
    <property type="protein sequence ID" value="KAF7772354.1"/>
    <property type="molecule type" value="Genomic_DNA"/>
</dbReference>
<comment type="caution">
    <text evidence="1">The sequence shown here is derived from an EMBL/GenBank/DDBJ whole genome shotgun (WGS) entry which is preliminary data.</text>
</comment>